<dbReference type="PANTHER" id="PTHR23088:SF27">
    <property type="entry name" value="DEAMINATED GLUTATHIONE AMIDASE"/>
    <property type="match status" value="1"/>
</dbReference>
<dbReference type="InterPro" id="IPR003010">
    <property type="entry name" value="C-N_Hydrolase"/>
</dbReference>
<evidence type="ECO:0000256" key="1">
    <source>
        <dbReference type="ARBA" id="ARBA00010613"/>
    </source>
</evidence>
<dbReference type="CDD" id="cd07572">
    <property type="entry name" value="nit"/>
    <property type="match status" value="1"/>
</dbReference>
<sequence>MTALRVALIQTRTPASAGAALAHVEPLIRQAAAGGAQLILTPEGTNFLIQNREQRQAALAPDDRDAVVLALTALAKELGVWLLIGSAIVTSGHEGDDRAANRSILIDDHGRRVASYDKLHVYDVDLPTGERWRESAAVRPGDQAVVADTPWGGLGLTVCYDIRFPQLHRALAKAGATMIAVPAAFTVPTGEAHWEVLLRARAIETGCFVLAPAQGGAHEDGRRTWGRSTVIAPWGEVIARLDNDEPGVLFADLDLDAVARARNAVPQLTHDRDFSLPA</sequence>
<comment type="similarity">
    <text evidence="1">Belongs to the carbon-nitrogen hydrolase superfamily. NIT1/NIT2 family.</text>
</comment>
<dbReference type="PANTHER" id="PTHR23088">
    <property type="entry name" value="NITRILASE-RELATED"/>
    <property type="match status" value="1"/>
</dbReference>
<gene>
    <name evidence="4" type="ORF">GCM10009422_09400</name>
</gene>
<evidence type="ECO:0000259" key="3">
    <source>
        <dbReference type="PROSITE" id="PS50263"/>
    </source>
</evidence>
<keyword evidence="2 4" id="KW-0378">Hydrolase</keyword>
<proteinExistence type="inferred from homology"/>
<dbReference type="GO" id="GO:0016787">
    <property type="term" value="F:hydrolase activity"/>
    <property type="evidence" value="ECO:0007669"/>
    <property type="project" value="UniProtKB-KW"/>
</dbReference>
<dbReference type="PROSITE" id="PS50263">
    <property type="entry name" value="CN_HYDROLASE"/>
    <property type="match status" value="1"/>
</dbReference>
<protein>
    <submittedName>
        <fullName evidence="4">Carbon-nitrogen hydrolase family protein</fullName>
    </submittedName>
</protein>
<dbReference type="InterPro" id="IPR001110">
    <property type="entry name" value="UPF0012_CS"/>
</dbReference>
<dbReference type="InterPro" id="IPR045254">
    <property type="entry name" value="Nit1/2_C-N_Hydrolase"/>
</dbReference>
<evidence type="ECO:0000313" key="5">
    <source>
        <dbReference type="Proteomes" id="UP001501352"/>
    </source>
</evidence>
<evidence type="ECO:0000313" key="4">
    <source>
        <dbReference type="EMBL" id="GAA0616327.1"/>
    </source>
</evidence>
<reference evidence="5" key="1">
    <citation type="journal article" date="2019" name="Int. J. Syst. Evol. Microbiol.">
        <title>The Global Catalogue of Microorganisms (GCM) 10K type strain sequencing project: providing services to taxonomists for standard genome sequencing and annotation.</title>
        <authorList>
            <consortium name="The Broad Institute Genomics Platform"/>
            <consortium name="The Broad Institute Genome Sequencing Center for Infectious Disease"/>
            <person name="Wu L."/>
            <person name="Ma J."/>
        </authorList>
    </citation>
    <scope>NUCLEOTIDE SEQUENCE [LARGE SCALE GENOMIC DNA]</scope>
    <source>
        <strain evidence="5">JCM 12928</strain>
    </source>
</reference>
<accession>A0ABP3RSS9</accession>
<evidence type="ECO:0000256" key="2">
    <source>
        <dbReference type="ARBA" id="ARBA00022801"/>
    </source>
</evidence>
<dbReference type="SUPFAM" id="SSF56317">
    <property type="entry name" value="Carbon-nitrogen hydrolase"/>
    <property type="match status" value="1"/>
</dbReference>
<name>A0ABP3RSS9_9CAUL</name>
<dbReference type="PROSITE" id="PS01227">
    <property type="entry name" value="UPF0012"/>
    <property type="match status" value="1"/>
</dbReference>
<dbReference type="Pfam" id="PF00795">
    <property type="entry name" value="CN_hydrolase"/>
    <property type="match status" value="1"/>
</dbReference>
<dbReference type="Proteomes" id="UP001501352">
    <property type="component" value="Unassembled WGS sequence"/>
</dbReference>
<dbReference type="InterPro" id="IPR036526">
    <property type="entry name" value="C-N_Hydrolase_sf"/>
</dbReference>
<dbReference type="Gene3D" id="3.60.110.10">
    <property type="entry name" value="Carbon-nitrogen hydrolase"/>
    <property type="match status" value="1"/>
</dbReference>
<organism evidence="4 5">
    <name type="scientific">Brevundimonas kwangchunensis</name>
    <dbReference type="NCBI Taxonomy" id="322163"/>
    <lineage>
        <taxon>Bacteria</taxon>
        <taxon>Pseudomonadati</taxon>
        <taxon>Pseudomonadota</taxon>
        <taxon>Alphaproteobacteria</taxon>
        <taxon>Caulobacterales</taxon>
        <taxon>Caulobacteraceae</taxon>
        <taxon>Brevundimonas</taxon>
    </lineage>
</organism>
<dbReference type="RefSeq" id="WP_343791128.1">
    <property type="nucleotide sequence ID" value="NZ_BAAAGA010000001.1"/>
</dbReference>
<keyword evidence="5" id="KW-1185">Reference proteome</keyword>
<feature type="domain" description="CN hydrolase" evidence="3">
    <location>
        <begin position="4"/>
        <end position="255"/>
    </location>
</feature>
<dbReference type="EMBL" id="BAAAGA010000001">
    <property type="protein sequence ID" value="GAA0616327.1"/>
    <property type="molecule type" value="Genomic_DNA"/>
</dbReference>
<comment type="caution">
    <text evidence="4">The sequence shown here is derived from an EMBL/GenBank/DDBJ whole genome shotgun (WGS) entry which is preliminary data.</text>
</comment>